<dbReference type="EMBL" id="JACJQB010000002">
    <property type="protein sequence ID" value="MBD2186941.1"/>
    <property type="molecule type" value="Genomic_DNA"/>
</dbReference>
<dbReference type="PANTHER" id="PTHR13847:SF289">
    <property type="entry name" value="GLYCINE OXIDASE"/>
    <property type="match status" value="1"/>
</dbReference>
<gene>
    <name evidence="3" type="ORF">H6F41_02130</name>
</gene>
<reference evidence="3 4" key="1">
    <citation type="journal article" date="2020" name="ISME J.">
        <title>Comparative genomics reveals insights into cyanobacterial evolution and habitat adaptation.</title>
        <authorList>
            <person name="Chen M.Y."/>
            <person name="Teng W.K."/>
            <person name="Zhao L."/>
            <person name="Hu C.X."/>
            <person name="Zhou Y.K."/>
            <person name="Han B.P."/>
            <person name="Song L.R."/>
            <person name="Shu W.S."/>
        </authorList>
    </citation>
    <scope>NUCLEOTIDE SEQUENCE [LARGE SCALE GENOMIC DNA]</scope>
    <source>
        <strain evidence="3 4">FACHB-723</strain>
    </source>
</reference>
<dbReference type="InterPro" id="IPR006076">
    <property type="entry name" value="FAD-dep_OxRdtase"/>
</dbReference>
<accession>A0ABR7ZSL4</accession>
<evidence type="ECO:0000256" key="1">
    <source>
        <dbReference type="ARBA" id="ARBA00023002"/>
    </source>
</evidence>
<dbReference type="SUPFAM" id="SSF51905">
    <property type="entry name" value="FAD/NAD(P)-binding domain"/>
    <property type="match status" value="1"/>
</dbReference>
<organism evidence="3 4">
    <name type="scientific">Pseudanabaena mucicola FACHB-723</name>
    <dbReference type="NCBI Taxonomy" id="2692860"/>
    <lineage>
        <taxon>Bacteria</taxon>
        <taxon>Bacillati</taxon>
        <taxon>Cyanobacteriota</taxon>
        <taxon>Cyanophyceae</taxon>
        <taxon>Pseudanabaenales</taxon>
        <taxon>Pseudanabaenaceae</taxon>
        <taxon>Pseudanabaena</taxon>
    </lineage>
</organism>
<sequence>MKTVTIIGCGVIGAMIAYELSKSDLDVTVLEANAKPALGSTGAALGVLMAASSAKAKGDLVKLRLASLQAYDPLIDELIKQTNLDILYNRQGIFNLYRAADITKLRSLIAIRQEQGFTLQCLGQQEISHALPQFQTSGALFSPCDRAVHPTQLVKALITAATQNGVKFIWQSPVQNLNKLSCDRIVITSGIGSNALLAQFLPNQAQELLQPVGGQALKVKVPQLNLQNVVHAENEDGSDFNIVPLGDDQYWLGATVEFEYEQLPREANVRLLLENAIAWCPAFADAEVLETWAGDRPRPRSNRAPILGFVPDHEHLLIATGHYRNGIMMAPATAKITRDLLLTGASDLPWQPFALK</sequence>
<keyword evidence="4" id="KW-1185">Reference proteome</keyword>
<protein>
    <submittedName>
        <fullName evidence="3">FAD-dependent oxidoreductase</fullName>
    </submittedName>
</protein>
<dbReference type="RefSeq" id="WP_190401826.1">
    <property type="nucleotide sequence ID" value="NZ_JACJQB010000002.1"/>
</dbReference>
<dbReference type="InterPro" id="IPR036188">
    <property type="entry name" value="FAD/NAD-bd_sf"/>
</dbReference>
<name>A0ABR7ZSL4_9CYAN</name>
<evidence type="ECO:0000313" key="3">
    <source>
        <dbReference type="EMBL" id="MBD2186941.1"/>
    </source>
</evidence>
<dbReference type="Gene3D" id="3.50.50.60">
    <property type="entry name" value="FAD/NAD(P)-binding domain"/>
    <property type="match status" value="1"/>
</dbReference>
<dbReference type="SUPFAM" id="SSF54373">
    <property type="entry name" value="FAD-linked reductases, C-terminal domain"/>
    <property type="match status" value="1"/>
</dbReference>
<evidence type="ECO:0000313" key="4">
    <source>
        <dbReference type="Proteomes" id="UP000642094"/>
    </source>
</evidence>
<evidence type="ECO:0000259" key="2">
    <source>
        <dbReference type="Pfam" id="PF01266"/>
    </source>
</evidence>
<keyword evidence="1" id="KW-0560">Oxidoreductase</keyword>
<dbReference type="Gene3D" id="3.30.9.10">
    <property type="entry name" value="D-Amino Acid Oxidase, subunit A, domain 2"/>
    <property type="match status" value="1"/>
</dbReference>
<comment type="caution">
    <text evidence="3">The sequence shown here is derived from an EMBL/GenBank/DDBJ whole genome shotgun (WGS) entry which is preliminary data.</text>
</comment>
<dbReference type="PANTHER" id="PTHR13847">
    <property type="entry name" value="SARCOSINE DEHYDROGENASE-RELATED"/>
    <property type="match status" value="1"/>
</dbReference>
<proteinExistence type="predicted"/>
<dbReference type="Pfam" id="PF01266">
    <property type="entry name" value="DAO"/>
    <property type="match status" value="1"/>
</dbReference>
<dbReference type="Proteomes" id="UP000642094">
    <property type="component" value="Unassembled WGS sequence"/>
</dbReference>
<feature type="domain" description="FAD dependent oxidoreductase" evidence="2">
    <location>
        <begin position="4"/>
        <end position="340"/>
    </location>
</feature>